<name>A0A420ENL8_9ALTE</name>
<evidence type="ECO:0000313" key="2">
    <source>
        <dbReference type="EMBL" id="RKF22280.1"/>
    </source>
</evidence>
<reference evidence="2 3" key="1">
    <citation type="submission" date="2018-09" db="EMBL/GenBank/DDBJ databases">
        <authorList>
            <person name="Wang Z."/>
        </authorList>
    </citation>
    <scope>NUCLEOTIDE SEQUENCE [LARGE SCALE GENOMIC DNA]</scope>
    <source>
        <strain evidence="2 3">ALS 81</strain>
    </source>
</reference>
<keyword evidence="3" id="KW-1185">Reference proteome</keyword>
<evidence type="ECO:0000259" key="1">
    <source>
        <dbReference type="Pfam" id="PF08281"/>
    </source>
</evidence>
<dbReference type="AlphaFoldDB" id="A0A420ENL8"/>
<dbReference type="EMBL" id="RAQO01000001">
    <property type="protein sequence ID" value="RKF22280.1"/>
    <property type="molecule type" value="Genomic_DNA"/>
</dbReference>
<evidence type="ECO:0000313" key="3">
    <source>
        <dbReference type="Proteomes" id="UP000286482"/>
    </source>
</evidence>
<protein>
    <recommendedName>
        <fullName evidence="1">RNA polymerase sigma factor 70 region 4 type 2 domain-containing protein</fullName>
    </recommendedName>
</protein>
<dbReference type="GO" id="GO:0003677">
    <property type="term" value="F:DNA binding"/>
    <property type="evidence" value="ECO:0007669"/>
    <property type="project" value="InterPro"/>
</dbReference>
<dbReference type="Proteomes" id="UP000286482">
    <property type="component" value="Unassembled WGS sequence"/>
</dbReference>
<dbReference type="InterPro" id="IPR013249">
    <property type="entry name" value="RNA_pol_sigma70_r4_t2"/>
</dbReference>
<proteinExistence type="predicted"/>
<gene>
    <name evidence="2" type="ORF">DBZ36_01130</name>
</gene>
<dbReference type="RefSeq" id="WP_120353082.1">
    <property type="nucleotide sequence ID" value="NZ_RAQO01000001.1"/>
</dbReference>
<dbReference type="Gene3D" id="1.10.10.10">
    <property type="entry name" value="Winged helix-like DNA-binding domain superfamily/Winged helix DNA-binding domain"/>
    <property type="match status" value="1"/>
</dbReference>
<dbReference type="SUPFAM" id="SSF88659">
    <property type="entry name" value="Sigma3 and sigma4 domains of RNA polymerase sigma factors"/>
    <property type="match status" value="1"/>
</dbReference>
<dbReference type="GO" id="GO:0006352">
    <property type="term" value="P:DNA-templated transcription initiation"/>
    <property type="evidence" value="ECO:0007669"/>
    <property type="project" value="InterPro"/>
</dbReference>
<sequence>MQKTSRKKFDEFISRPTQYETLITQSKKIASTKLGGFGNPERDGQDALLKGITTLLEKIDSEDFILEEISRNDAIKAIASQSRVKIKASSNGVLVKGNVNLKQITEEDIANKIAEKEAAIFAKWLRDFMGHYLYERYKRRTIKTPSAHVVEDTKSSKKKIPRESRFFTLDDNECKSVCLSDDQVESIRDPKSHITQLLSKLEVKKKHFTTIEMYLGDYTYKEIASVVGVTEKAVGQRVRRFLADQKISKEELMNRDTP</sequence>
<accession>A0A420ENL8</accession>
<dbReference type="InterPro" id="IPR036388">
    <property type="entry name" value="WH-like_DNA-bd_sf"/>
</dbReference>
<dbReference type="InterPro" id="IPR013324">
    <property type="entry name" value="RNA_pol_sigma_r3/r4-like"/>
</dbReference>
<feature type="domain" description="RNA polymerase sigma factor 70 region 4 type 2" evidence="1">
    <location>
        <begin position="211"/>
        <end position="240"/>
    </location>
</feature>
<dbReference type="Pfam" id="PF08281">
    <property type="entry name" value="Sigma70_r4_2"/>
    <property type="match status" value="1"/>
</dbReference>
<organism evidence="2 3">
    <name type="scientific">Alginatibacterium sediminis</name>
    <dbReference type="NCBI Taxonomy" id="2164068"/>
    <lineage>
        <taxon>Bacteria</taxon>
        <taxon>Pseudomonadati</taxon>
        <taxon>Pseudomonadota</taxon>
        <taxon>Gammaproteobacteria</taxon>
        <taxon>Alteromonadales</taxon>
        <taxon>Alteromonadaceae</taxon>
        <taxon>Alginatibacterium</taxon>
    </lineage>
</organism>
<dbReference type="GO" id="GO:0016987">
    <property type="term" value="F:sigma factor activity"/>
    <property type="evidence" value="ECO:0007669"/>
    <property type="project" value="InterPro"/>
</dbReference>
<comment type="caution">
    <text evidence="2">The sequence shown here is derived from an EMBL/GenBank/DDBJ whole genome shotgun (WGS) entry which is preliminary data.</text>
</comment>